<name>A0A9D9EN49_9SPIR</name>
<dbReference type="CDD" id="cd11715">
    <property type="entry name" value="THUMP_AdoMetMT"/>
    <property type="match status" value="1"/>
</dbReference>
<evidence type="ECO:0000256" key="2">
    <source>
        <dbReference type="ARBA" id="ARBA00022679"/>
    </source>
</evidence>
<dbReference type="GO" id="GO:0070043">
    <property type="term" value="F:rRNA (guanine-N7-)-methyltransferase activity"/>
    <property type="evidence" value="ECO:0007669"/>
    <property type="project" value="TreeGrafter"/>
</dbReference>
<dbReference type="Gene3D" id="3.40.50.150">
    <property type="entry name" value="Vaccinia Virus protein VP39"/>
    <property type="match status" value="1"/>
</dbReference>
<accession>A0A9D9EN49</accession>
<dbReference type="AlphaFoldDB" id="A0A9D9EN49"/>
<evidence type="ECO:0000256" key="1">
    <source>
        <dbReference type="ARBA" id="ARBA00022603"/>
    </source>
</evidence>
<reference evidence="5" key="2">
    <citation type="journal article" date="2021" name="PeerJ">
        <title>Extensive microbial diversity within the chicken gut microbiome revealed by metagenomics and culture.</title>
        <authorList>
            <person name="Gilroy R."/>
            <person name="Ravi A."/>
            <person name="Getino M."/>
            <person name="Pursley I."/>
            <person name="Horton D.L."/>
            <person name="Alikhan N.F."/>
            <person name="Baker D."/>
            <person name="Gharbi K."/>
            <person name="Hall N."/>
            <person name="Watson M."/>
            <person name="Adriaenssens E.M."/>
            <person name="Foster-Nyarko E."/>
            <person name="Jarju S."/>
            <person name="Secka A."/>
            <person name="Antonio M."/>
            <person name="Oren A."/>
            <person name="Chaudhuri R.R."/>
            <person name="La Ragione R."/>
            <person name="Hildebrand F."/>
            <person name="Pallen M.J."/>
        </authorList>
    </citation>
    <scope>NUCLEOTIDE SEQUENCE</scope>
    <source>
        <strain evidence="5">B3-4054</strain>
    </source>
</reference>
<organism evidence="5 6">
    <name type="scientific">Candidatus Avitreponema avistercoris</name>
    <dbReference type="NCBI Taxonomy" id="2840705"/>
    <lineage>
        <taxon>Bacteria</taxon>
        <taxon>Pseudomonadati</taxon>
        <taxon>Spirochaetota</taxon>
        <taxon>Spirochaetia</taxon>
        <taxon>Spirochaetales</taxon>
        <taxon>Candidatus Avitreponema</taxon>
    </lineage>
</organism>
<gene>
    <name evidence="5" type="ORF">IAA96_08670</name>
</gene>
<dbReference type="InterPro" id="IPR000241">
    <property type="entry name" value="RlmKL-like_Mtase"/>
</dbReference>
<dbReference type="Pfam" id="PF01170">
    <property type="entry name" value="UPF0020"/>
    <property type="match status" value="1"/>
</dbReference>
<dbReference type="PANTHER" id="PTHR47313">
    <property type="entry name" value="RIBOSOMAL RNA LARGE SUBUNIT METHYLTRANSFERASE K/L"/>
    <property type="match status" value="1"/>
</dbReference>
<proteinExistence type="predicted"/>
<protein>
    <submittedName>
        <fullName evidence="5">Class I SAM-dependent RNA methyltransferase</fullName>
    </submittedName>
</protein>
<dbReference type="Pfam" id="PF22020">
    <property type="entry name" value="RlmL_1st"/>
    <property type="match status" value="1"/>
</dbReference>
<evidence type="ECO:0000259" key="3">
    <source>
        <dbReference type="Pfam" id="PF01170"/>
    </source>
</evidence>
<dbReference type="InterPro" id="IPR029063">
    <property type="entry name" value="SAM-dependent_MTases_sf"/>
</dbReference>
<dbReference type="PANTHER" id="PTHR47313:SF1">
    <property type="entry name" value="RIBOSOMAL RNA LARGE SUBUNIT METHYLTRANSFERASE K_L"/>
    <property type="match status" value="1"/>
</dbReference>
<dbReference type="SUPFAM" id="SSF53335">
    <property type="entry name" value="S-adenosyl-L-methionine-dependent methyltransferases"/>
    <property type="match status" value="1"/>
</dbReference>
<dbReference type="Gene3D" id="3.30.2130.30">
    <property type="match status" value="1"/>
</dbReference>
<evidence type="ECO:0000259" key="4">
    <source>
        <dbReference type="Pfam" id="PF22020"/>
    </source>
</evidence>
<keyword evidence="2" id="KW-0808">Transferase</keyword>
<feature type="domain" description="Ribosomal RNA large subunit methyltransferase K/L-like methyltransferase" evidence="3">
    <location>
        <begin position="188"/>
        <end position="403"/>
    </location>
</feature>
<dbReference type="Proteomes" id="UP000823616">
    <property type="component" value="Unassembled WGS sequence"/>
</dbReference>
<evidence type="ECO:0000313" key="6">
    <source>
        <dbReference type="Proteomes" id="UP000823616"/>
    </source>
</evidence>
<feature type="domain" description="RlmL ferredoxin-like" evidence="4">
    <location>
        <begin position="4"/>
        <end position="39"/>
    </location>
</feature>
<dbReference type="InterPro" id="IPR054170">
    <property type="entry name" value="RlmL_1st"/>
</dbReference>
<sequence length="419" mass="46540">MTVFAALCALGAEKILAHELEHTGFTVLRRQRGRVSFTAASAPQQFAQRRDGRNMSRPEFPSGEAALSALVRANLWLRTADRVYIEAASFPAHNFDALYEGVRRVRWQDIFPKNVRVVVDKVRIYQSKLNSERSVQSISHKAVYDALGAAWRMRTLPETGERREIRIYLERNQVSVLLDTSGEPLYRRGYRHSGGTAPLRETLAAILLHTLSWRRKTPLHDAFCGSGTIPLEAALYACNIAPGLCRPFGFETLPCFLDQAGASLVARLRAEAAAAIRTDCLVRISGSDADPQAVAMAAENARRAFSAAEAEMERAGVSGKIPQPRFSAADFRSLEAPFAEGLLLSNPPYGIRIGSQEEASALYREMAVLRGIFPGWAMGFVSAEKNFEEDFGCRADSVRQFRSGKLDSFFYVYKTKAEY</sequence>
<dbReference type="EMBL" id="JADIMS010000159">
    <property type="protein sequence ID" value="MBO8451161.1"/>
    <property type="molecule type" value="Genomic_DNA"/>
</dbReference>
<keyword evidence="1 5" id="KW-0489">Methyltransferase</keyword>
<comment type="caution">
    <text evidence="5">The sequence shown here is derived from an EMBL/GenBank/DDBJ whole genome shotgun (WGS) entry which is preliminary data.</text>
</comment>
<evidence type="ECO:0000313" key="5">
    <source>
        <dbReference type="EMBL" id="MBO8451161.1"/>
    </source>
</evidence>
<reference evidence="5" key="1">
    <citation type="submission" date="2020-10" db="EMBL/GenBank/DDBJ databases">
        <authorList>
            <person name="Gilroy R."/>
        </authorList>
    </citation>
    <scope>NUCLEOTIDE SEQUENCE</scope>
    <source>
        <strain evidence="5">B3-4054</strain>
    </source>
</reference>
<dbReference type="GO" id="GO:0008990">
    <property type="term" value="F:rRNA (guanine-N2-)-methyltransferase activity"/>
    <property type="evidence" value="ECO:0007669"/>
    <property type="project" value="TreeGrafter"/>
</dbReference>